<dbReference type="Gene3D" id="3.60.40.10">
    <property type="entry name" value="PPM-type phosphatase domain"/>
    <property type="match status" value="1"/>
</dbReference>
<keyword evidence="3" id="KW-1185">Reference proteome</keyword>
<proteinExistence type="predicted"/>
<dbReference type="PANTHER" id="PTHR13832">
    <property type="entry name" value="PROTEIN PHOSPHATASE 2C"/>
    <property type="match status" value="1"/>
</dbReference>
<accession>A7S3F1</accession>
<dbReference type="PANTHER" id="PTHR13832:SF354">
    <property type="entry name" value="GM14138P"/>
    <property type="match status" value="1"/>
</dbReference>
<dbReference type="InterPro" id="IPR001932">
    <property type="entry name" value="PPM-type_phosphatase-like_dom"/>
</dbReference>
<evidence type="ECO:0000259" key="1">
    <source>
        <dbReference type="PROSITE" id="PS51746"/>
    </source>
</evidence>
<dbReference type="GO" id="GO:0004741">
    <property type="term" value="F:[pyruvate dehydrogenase (acetyl-transferring)]-phosphatase activity"/>
    <property type="evidence" value="ECO:0000318"/>
    <property type="project" value="GO_Central"/>
</dbReference>
<feature type="non-terminal residue" evidence="2">
    <location>
        <position position="431"/>
    </location>
</feature>
<dbReference type="EMBL" id="DS469573">
    <property type="protein sequence ID" value="EDO41714.1"/>
    <property type="molecule type" value="Genomic_DNA"/>
</dbReference>
<reference evidence="2 3" key="1">
    <citation type="journal article" date="2007" name="Science">
        <title>Sea anemone genome reveals ancestral eumetazoan gene repertoire and genomic organization.</title>
        <authorList>
            <person name="Putnam N.H."/>
            <person name="Srivastava M."/>
            <person name="Hellsten U."/>
            <person name="Dirks B."/>
            <person name="Chapman J."/>
            <person name="Salamov A."/>
            <person name="Terry A."/>
            <person name="Shapiro H."/>
            <person name="Lindquist E."/>
            <person name="Kapitonov V.V."/>
            <person name="Jurka J."/>
            <person name="Genikhovich G."/>
            <person name="Grigoriev I.V."/>
            <person name="Lucas S.M."/>
            <person name="Steele R.E."/>
            <person name="Finnerty J.R."/>
            <person name="Technau U."/>
            <person name="Martindale M.Q."/>
            <person name="Rokhsar D.S."/>
        </authorList>
    </citation>
    <scope>NUCLEOTIDE SEQUENCE [LARGE SCALE GENOMIC DNA]</scope>
    <source>
        <strain evidence="3">CH2 X CH6</strain>
    </source>
</reference>
<dbReference type="PROSITE" id="PS51746">
    <property type="entry name" value="PPM_2"/>
    <property type="match status" value="1"/>
</dbReference>
<sequence>MLELEDKYSYRRPEFLQLNEESEQASADHEVRPILIPHRELPLNAGYAEAINAGKTLHKNEDQALAGMFCLNLDKKTRPAGNEAGRSSPTHITQTKIPYACFGVFDGHAGEGASLMAVNTLHIHIMEKLSSVKELLTCKSDEKLALSPQLAEAVVSSISIDKLVIGALEEAFFEMDEQIRRERNTYRITGGCTAVVALFLGKKLYVANAGDSRAIVSQKGKLIELSMDFTPETERRRLQLIAYQKPHLLGSEFGRLEFQQRARKKFVGQKLLYRDRHMSGWAHKIVTEEDAQKFPMITGEGKKARLLDTIGTTRGFGDHDLKVPYCNLSIKPFLTPEPEVMTYDLTQCKHDEDDVLIIATDGLWEKLTNLKALEIVAEVFQKTPKHDKRRYVVAAQTLVAEAKGVLTEKGWRRACGEMGSYDDITAFVIPL</sequence>
<organism evidence="2 3">
    <name type="scientific">Nematostella vectensis</name>
    <name type="common">Starlet sea anemone</name>
    <dbReference type="NCBI Taxonomy" id="45351"/>
    <lineage>
        <taxon>Eukaryota</taxon>
        <taxon>Metazoa</taxon>
        <taxon>Cnidaria</taxon>
        <taxon>Anthozoa</taxon>
        <taxon>Hexacorallia</taxon>
        <taxon>Actiniaria</taxon>
        <taxon>Edwardsiidae</taxon>
        <taxon>Nematostella</taxon>
    </lineage>
</organism>
<dbReference type="KEGG" id="nve:5513574"/>
<dbReference type="OrthoDB" id="10264738at2759"/>
<protein>
    <recommendedName>
        <fullName evidence="1">PPM-type phosphatase domain-containing protein</fullName>
    </recommendedName>
</protein>
<dbReference type="eggNOG" id="KOG1323">
    <property type="taxonomic scope" value="Eukaryota"/>
</dbReference>
<dbReference type="InParanoid" id="A7S3F1"/>
<evidence type="ECO:0000313" key="2">
    <source>
        <dbReference type="EMBL" id="EDO41714.1"/>
    </source>
</evidence>
<evidence type="ECO:0000313" key="3">
    <source>
        <dbReference type="Proteomes" id="UP000001593"/>
    </source>
</evidence>
<dbReference type="SUPFAM" id="SSF81606">
    <property type="entry name" value="PP2C-like"/>
    <property type="match status" value="1"/>
</dbReference>
<dbReference type="Proteomes" id="UP000001593">
    <property type="component" value="Unassembled WGS sequence"/>
</dbReference>
<dbReference type="PhylomeDB" id="A7S3F1"/>
<dbReference type="OMA" id="VMAGGSN"/>
<dbReference type="STRING" id="45351.A7S3F1"/>
<dbReference type="CDD" id="cd00143">
    <property type="entry name" value="PP2Cc"/>
    <property type="match status" value="1"/>
</dbReference>
<dbReference type="GO" id="GO:0005739">
    <property type="term" value="C:mitochondrion"/>
    <property type="evidence" value="ECO:0000318"/>
    <property type="project" value="GO_Central"/>
</dbReference>
<dbReference type="InterPro" id="IPR015655">
    <property type="entry name" value="PP2C"/>
</dbReference>
<name>A7S3F1_NEMVE</name>
<dbReference type="AlphaFoldDB" id="A7S3F1"/>
<dbReference type="Pfam" id="PF00481">
    <property type="entry name" value="PP2C"/>
    <property type="match status" value="2"/>
</dbReference>
<dbReference type="InterPro" id="IPR036457">
    <property type="entry name" value="PPM-type-like_dom_sf"/>
</dbReference>
<gene>
    <name evidence="2" type="ORF">NEMVEDRAFT_v1g103056</name>
</gene>
<dbReference type="SMART" id="SM00332">
    <property type="entry name" value="PP2Cc"/>
    <property type="match status" value="1"/>
</dbReference>
<dbReference type="HOGENOM" id="CLU_029072_2_0_1"/>
<feature type="domain" description="PPM-type phosphatase" evidence="1">
    <location>
        <begin position="86"/>
        <end position="431"/>
    </location>
</feature>